<dbReference type="PROSITE" id="PS50844">
    <property type="entry name" value="AFP_LIKE"/>
    <property type="match status" value="1"/>
</dbReference>
<dbReference type="InterPro" id="IPR020030">
    <property type="entry name" value="Pseudaminic_synth_PseI"/>
</dbReference>
<dbReference type="EC" id="2.5.1.97" evidence="1"/>
<dbReference type="InterPro" id="IPR036732">
    <property type="entry name" value="AFP_Neu5c_C_sf"/>
</dbReference>
<accession>V8CBN3</accession>
<protein>
    <recommendedName>
        <fullName evidence="1">Pseudaminic acid synthase</fullName>
        <ecNumber evidence="1">2.5.1.97</ecNumber>
    </recommendedName>
</protein>
<evidence type="ECO:0000313" key="5">
    <source>
        <dbReference type="Proteomes" id="UP000018731"/>
    </source>
</evidence>
<dbReference type="InterPro" id="IPR013974">
    <property type="entry name" value="SAF"/>
</dbReference>
<dbReference type="SMART" id="SM00858">
    <property type="entry name" value="SAF"/>
    <property type="match status" value="1"/>
</dbReference>
<dbReference type="SUPFAM" id="SSF51269">
    <property type="entry name" value="AFP III-like domain"/>
    <property type="match status" value="1"/>
</dbReference>
<feature type="region of interest" description="Disordered" evidence="2">
    <location>
        <begin position="1"/>
        <end position="22"/>
    </location>
</feature>
<sequence length="415" mass="45180">MPHITQTTQNRSTSHANPTNSACSANQANQVLKPPLLVAEISANHNQNLALALKTIESAKRAGADFVKLQTYTPDSLTIDSSAPYFRIDSGTAWDGQTLYELYKQAYTPFEWHEELFAHARAMGIGIFSSPFCARGVELLEKLECPMYKIASFEITDIALISLVASTRKPIIISTGIATHELIVDALEACERAGNSDITLLHCISEYPAKLEDANILAMPNLARYGVKYGLSDHTIGLNEGDRGCADLCAILAASLGASMIEKHFIISRSLGGVDSHFSMEEVEFATMANRVRAVSVAMGGSLAKQDFANTDNVFAKSIKYSDFASTTKGAKTKNNPKSHTISQDEIINYKSKSPFARSLFVCEDIAKGGVLNTQNIRSIRPSDGLPPRYLPKILGAKATRDLKRGEPLKIGDFE</sequence>
<dbReference type="GO" id="GO:0047444">
    <property type="term" value="F:N-acylneuraminate-9-phosphate synthase activity"/>
    <property type="evidence" value="ECO:0007669"/>
    <property type="project" value="TreeGrafter"/>
</dbReference>
<name>V8CBN3_9HELI</name>
<keyword evidence="5" id="KW-1185">Reference proteome</keyword>
<proteinExistence type="predicted"/>
<dbReference type="Pfam" id="PF03102">
    <property type="entry name" value="NeuB"/>
    <property type="match status" value="1"/>
</dbReference>
<dbReference type="CDD" id="cd11615">
    <property type="entry name" value="SAF_NeuB_like"/>
    <property type="match status" value="1"/>
</dbReference>
<dbReference type="EMBL" id="AZJI01000001">
    <property type="protein sequence ID" value="ETD24779.1"/>
    <property type="molecule type" value="Genomic_DNA"/>
</dbReference>
<dbReference type="PANTHER" id="PTHR42966:SF2">
    <property type="entry name" value="PSEUDAMINIC ACID SYNTHASE"/>
    <property type="match status" value="1"/>
</dbReference>
<organism evidence="4 5">
    <name type="scientific">Helicobacter macacae MIT 99-5501</name>
    <dbReference type="NCBI Taxonomy" id="1357400"/>
    <lineage>
        <taxon>Bacteria</taxon>
        <taxon>Pseudomonadati</taxon>
        <taxon>Campylobacterota</taxon>
        <taxon>Epsilonproteobacteria</taxon>
        <taxon>Campylobacterales</taxon>
        <taxon>Helicobacteraceae</taxon>
        <taxon>Helicobacter</taxon>
    </lineage>
</organism>
<dbReference type="PANTHER" id="PTHR42966">
    <property type="entry name" value="N-ACETYLNEURAMINATE SYNTHASE"/>
    <property type="match status" value="1"/>
</dbReference>
<dbReference type="AlphaFoldDB" id="V8CBN3"/>
<evidence type="ECO:0000256" key="1">
    <source>
        <dbReference type="NCBIfam" id="TIGR03586"/>
    </source>
</evidence>
<dbReference type="Pfam" id="PF08666">
    <property type="entry name" value="SAF"/>
    <property type="match status" value="1"/>
</dbReference>
<dbReference type="Gene3D" id="3.90.1210.10">
    <property type="entry name" value="Antifreeze-like/N-acetylneuraminic acid synthase C-terminal domain"/>
    <property type="match status" value="1"/>
</dbReference>
<dbReference type="SUPFAM" id="SSF51569">
    <property type="entry name" value="Aldolase"/>
    <property type="match status" value="1"/>
</dbReference>
<gene>
    <name evidence="4" type="ORF">HMPREF2086_00113</name>
</gene>
<dbReference type="Gene3D" id="3.20.20.70">
    <property type="entry name" value="Aldolase class I"/>
    <property type="match status" value="1"/>
</dbReference>
<dbReference type="GO" id="GO:0016051">
    <property type="term" value="P:carbohydrate biosynthetic process"/>
    <property type="evidence" value="ECO:0007669"/>
    <property type="project" value="InterPro"/>
</dbReference>
<comment type="caution">
    <text evidence="4">The sequence shown here is derived from an EMBL/GenBank/DDBJ whole genome shotgun (WGS) entry which is preliminary data.</text>
</comment>
<dbReference type="STRING" id="1357400.HMPREF2086_00113"/>
<evidence type="ECO:0000259" key="3">
    <source>
        <dbReference type="PROSITE" id="PS50844"/>
    </source>
</evidence>
<dbReference type="OrthoDB" id="9781701at2"/>
<evidence type="ECO:0000256" key="2">
    <source>
        <dbReference type="SAM" id="MobiDB-lite"/>
    </source>
</evidence>
<dbReference type="InterPro" id="IPR013132">
    <property type="entry name" value="PseI/NeuA/B-like_N"/>
</dbReference>
<dbReference type="NCBIfam" id="TIGR03586">
    <property type="entry name" value="PseI"/>
    <property type="match status" value="1"/>
</dbReference>
<dbReference type="eggNOG" id="COG2089">
    <property type="taxonomic scope" value="Bacteria"/>
</dbReference>
<dbReference type="InterPro" id="IPR057736">
    <property type="entry name" value="SAF_PseI/NeuA/NeuB"/>
</dbReference>
<reference evidence="4 5" key="1">
    <citation type="journal article" date="2014" name="Genome Announc.">
        <title>Draft genome sequences of six enterohepatic helicobacter species isolated from humans and one from rhesus macaques.</title>
        <authorList>
            <person name="Shen Z."/>
            <person name="Sheh A."/>
            <person name="Young S.K."/>
            <person name="Abouelliel A."/>
            <person name="Ward D.V."/>
            <person name="Earl A.M."/>
            <person name="Fox J.G."/>
        </authorList>
    </citation>
    <scope>NUCLEOTIDE SEQUENCE [LARGE SCALE GENOMIC DNA]</scope>
    <source>
        <strain evidence="4 5">MIT 99-5501</strain>
    </source>
</reference>
<dbReference type="InterPro" id="IPR051690">
    <property type="entry name" value="PseI-like"/>
</dbReference>
<dbReference type="HOGENOM" id="CLU_040465_0_1_7"/>
<dbReference type="InterPro" id="IPR013785">
    <property type="entry name" value="Aldolase_TIM"/>
</dbReference>
<dbReference type="PATRIC" id="fig|1357400.3.peg.163"/>
<feature type="domain" description="AFP-like" evidence="3">
    <location>
        <begin position="359"/>
        <end position="415"/>
    </location>
</feature>
<evidence type="ECO:0000313" key="4">
    <source>
        <dbReference type="EMBL" id="ETD24779.1"/>
    </source>
</evidence>
<dbReference type="InterPro" id="IPR006190">
    <property type="entry name" value="SAF_AFP_Neu5Ac"/>
</dbReference>
<dbReference type="Proteomes" id="UP000018731">
    <property type="component" value="Unassembled WGS sequence"/>
</dbReference>